<accession>A0A6D2J5N5</accession>
<name>A0A6D2J5N5_9BRAS</name>
<proteinExistence type="predicted"/>
<gene>
    <name evidence="1" type="ORF">MERR_LOCUS24040</name>
</gene>
<dbReference type="AlphaFoldDB" id="A0A6D2J5N5"/>
<organism evidence="1 2">
    <name type="scientific">Microthlaspi erraticum</name>
    <dbReference type="NCBI Taxonomy" id="1685480"/>
    <lineage>
        <taxon>Eukaryota</taxon>
        <taxon>Viridiplantae</taxon>
        <taxon>Streptophyta</taxon>
        <taxon>Embryophyta</taxon>
        <taxon>Tracheophyta</taxon>
        <taxon>Spermatophyta</taxon>
        <taxon>Magnoliopsida</taxon>
        <taxon>eudicotyledons</taxon>
        <taxon>Gunneridae</taxon>
        <taxon>Pentapetalae</taxon>
        <taxon>rosids</taxon>
        <taxon>malvids</taxon>
        <taxon>Brassicales</taxon>
        <taxon>Brassicaceae</taxon>
        <taxon>Coluteocarpeae</taxon>
        <taxon>Microthlaspi</taxon>
    </lineage>
</organism>
<dbReference type="Proteomes" id="UP000467841">
    <property type="component" value="Unassembled WGS sequence"/>
</dbReference>
<protein>
    <submittedName>
        <fullName evidence="1">Uncharacterized protein</fullName>
    </submittedName>
</protein>
<dbReference type="EMBL" id="CACVBM020001164">
    <property type="protein sequence ID" value="CAA7036805.1"/>
    <property type="molecule type" value="Genomic_DNA"/>
</dbReference>
<keyword evidence="2" id="KW-1185">Reference proteome</keyword>
<sequence length="127" mass="14229">MRKPTIEGQLFYVEEMDQLADELLEELSTEDPLQGLLKLLDTFRPVPNILSIEGLDRPVCEVMAVSSIKNSIESSLEQTNSIELGLNARSKLKEIGLSSRHLKSTSNLCLRASGMHFWVKTQLTLSL</sequence>
<evidence type="ECO:0000313" key="2">
    <source>
        <dbReference type="Proteomes" id="UP000467841"/>
    </source>
</evidence>
<evidence type="ECO:0000313" key="1">
    <source>
        <dbReference type="EMBL" id="CAA7036805.1"/>
    </source>
</evidence>
<reference evidence="1" key="1">
    <citation type="submission" date="2020-01" db="EMBL/GenBank/DDBJ databases">
        <authorList>
            <person name="Mishra B."/>
        </authorList>
    </citation>
    <scope>NUCLEOTIDE SEQUENCE [LARGE SCALE GENOMIC DNA]</scope>
</reference>
<comment type="caution">
    <text evidence="1">The sequence shown here is derived from an EMBL/GenBank/DDBJ whole genome shotgun (WGS) entry which is preliminary data.</text>
</comment>